<feature type="transmembrane region" description="Helical" evidence="9">
    <location>
        <begin position="944"/>
        <end position="965"/>
    </location>
</feature>
<dbReference type="Gene3D" id="3.40.50.300">
    <property type="entry name" value="P-loop containing nucleotide triphosphate hydrolases"/>
    <property type="match status" value="2"/>
</dbReference>
<comment type="subcellular location">
    <subcellularLocation>
        <location evidence="1">Cell membrane</location>
        <topology evidence="1">Multi-pass membrane protein</topology>
    </subcellularLocation>
</comment>
<dbReference type="Proteomes" id="UP001251528">
    <property type="component" value="Unassembled WGS sequence"/>
</dbReference>
<dbReference type="PROSITE" id="PS50893">
    <property type="entry name" value="ABC_TRANSPORTER_2"/>
    <property type="match status" value="2"/>
</dbReference>
<evidence type="ECO:0000256" key="6">
    <source>
        <dbReference type="ARBA" id="ARBA00022840"/>
    </source>
</evidence>
<gene>
    <name evidence="12" type="ORF">QQS21_009499</name>
</gene>
<keyword evidence="2" id="KW-0813">Transport</keyword>
<feature type="domain" description="ABC transmembrane type-1" evidence="11">
    <location>
        <begin position="288"/>
        <end position="458"/>
    </location>
</feature>
<name>A0AAJ0CH34_9HYPO</name>
<feature type="transmembrane region" description="Helical" evidence="9">
    <location>
        <begin position="971"/>
        <end position="991"/>
    </location>
</feature>
<dbReference type="PANTHER" id="PTHR24223:SF399">
    <property type="entry name" value="ABC TRANSPORTER ATNG"/>
    <property type="match status" value="1"/>
</dbReference>
<feature type="transmembrane region" description="Helical" evidence="9">
    <location>
        <begin position="1055"/>
        <end position="1076"/>
    </location>
</feature>
<dbReference type="InterPro" id="IPR036640">
    <property type="entry name" value="ABC1_TM_sf"/>
</dbReference>
<dbReference type="GO" id="GO:0005524">
    <property type="term" value="F:ATP binding"/>
    <property type="evidence" value="ECO:0007669"/>
    <property type="project" value="UniProtKB-KW"/>
</dbReference>
<feature type="transmembrane region" description="Helical" evidence="9">
    <location>
        <begin position="127"/>
        <end position="146"/>
    </location>
</feature>
<evidence type="ECO:0000256" key="7">
    <source>
        <dbReference type="ARBA" id="ARBA00022989"/>
    </source>
</evidence>
<keyword evidence="7 9" id="KW-1133">Transmembrane helix</keyword>
<feature type="transmembrane region" description="Helical" evidence="9">
    <location>
        <begin position="199"/>
        <end position="220"/>
    </location>
</feature>
<dbReference type="InterPro" id="IPR027417">
    <property type="entry name" value="P-loop_NTPase"/>
</dbReference>
<dbReference type="SUPFAM" id="SSF52540">
    <property type="entry name" value="P-loop containing nucleoside triphosphate hydrolases"/>
    <property type="match status" value="2"/>
</dbReference>
<evidence type="ECO:0000256" key="9">
    <source>
        <dbReference type="SAM" id="Phobius"/>
    </source>
</evidence>
<dbReference type="SMART" id="SM00382">
    <property type="entry name" value="AAA"/>
    <property type="match status" value="2"/>
</dbReference>
<organism evidence="12 13">
    <name type="scientific">Conoideocrella luteorostrata</name>
    <dbReference type="NCBI Taxonomy" id="1105319"/>
    <lineage>
        <taxon>Eukaryota</taxon>
        <taxon>Fungi</taxon>
        <taxon>Dikarya</taxon>
        <taxon>Ascomycota</taxon>
        <taxon>Pezizomycotina</taxon>
        <taxon>Sordariomycetes</taxon>
        <taxon>Hypocreomycetidae</taxon>
        <taxon>Hypocreales</taxon>
        <taxon>Clavicipitaceae</taxon>
        <taxon>Conoideocrella</taxon>
    </lineage>
</organism>
<feature type="transmembrane region" description="Helical" evidence="9">
    <location>
        <begin position="834"/>
        <end position="852"/>
    </location>
</feature>
<dbReference type="PROSITE" id="PS00211">
    <property type="entry name" value="ABC_TRANSPORTER_1"/>
    <property type="match status" value="2"/>
</dbReference>
<evidence type="ECO:0000259" key="10">
    <source>
        <dbReference type="PROSITE" id="PS50893"/>
    </source>
</evidence>
<sequence>MAEVAFGPVGDDAFGPQLWPQFDFTLLFEHAILTVLPAGLLIAASLFYLFYYFRSPVYVSGSILLWAKLAVSAALLGIEIAGLVLWNVLPAHRTDASLAAASLACIGSVCIVIVVNLQHRHSLQSSAFISLFLGLTSLLDIAKARSQLSRPGLTVIGGLSVAAATVKFLLLMLEEIPKRRYIKDPILRSSLSRETTSGFWNRSFFVWLNSTLFLGFRNILTVEKLGNLDHEFSSENLSAKFEPIWAKSSYNHFNYRLTTRLRGVLVSEIFKKTLAIEQVNAKEFAAATLMSTDIDGISEGLPKFHELWASFLELGLGLYFLSTAVGAAAFLIIFPAIVSTLAGLILGSRMAPARAAWNNEIQGRVSITAGVLQQLKSIKMMGLKSTVADLVQGLRESEMKLSKTFRLLYVIQRATVMLCYQMTPVVVITAALFWTKLSGGLGSVQTYTTLAFLVLTALPLIKIMLSYTTITTTLACFQRIQTYLLLNELQDRRETISDLVLRASGDDENSHAEKCPAEPFNKPSIELMLPQPPILFADASIAATSGGEPKLKKVNLSITRSELAVVLGHTGSGKSTFLRAILGEATVTNGLVYAEQRHIAYCDQSPWLRDITIQENILGDNILRDSKYDRDWYETVLDACLLTDDIRHLPNGDQSKAGAGGANLSGGQRQRVALARAIYSQASIFVLDNVFSALDKTTSDAVFHRLLGPNGLLRRISKTVVMTTHRGIVAQPRFWECHDCNKSSSLVEYINAADRILVINDDGSVESISNLRQIDVRDLVPAQPHELNIDDAGLVEDVEKSDMTNASSSGDDHLVRKQGDMGLYSFYLKSVSKWLWIIFLVAVIIVTVSQRLPGSSPADNIFTSTQLIENAEIFIRIWLDVAPENKVYIVGYILLSLSCFIFTLITLGLFYLRMVPESSETLHRKLLDTVMGFSQDMSLLSQDLPIQFFLFLWAAVLLLTDMGIVASGATYVATTIPFLLIVLYLIQYFYLRTSRQMRYLDLEAKTPLYTQFTEITSGLSHIRSFGWRARCQAQSLNLLDYSQKPFYYMYCIQRWLGLVTDLCVLGVATILVSIALCVKGTTSQNALGLALLNVMQFGDSTRSVIEFWVSLETSLGAIARLRTFIQETPTERDSSADLPAGCLKRGGVELIDVTSTYNSTSAVPKAALDKVSLEIKPGQKVAVTGRTGSGKSSFILTLLKFLDYTGVIKFDGVDLSNIPRQELRSMITTIPQDLVELPGTVRDNLLPVTRIKAERNTTHVGVLFEVLARVGLLDYIDSHGGLDAPLVTMGFSHGQKQLLAIARAMLHKLEHDNKILLVDEATSNIDSRTAAVMHRALEDAFLDCTVISISHRPENIEKADVVVTIQDGRIVSVVKK</sequence>
<keyword evidence="5" id="KW-0547">Nucleotide-binding</keyword>
<dbReference type="InterPro" id="IPR044726">
    <property type="entry name" value="ABCC_6TM_D2"/>
</dbReference>
<feature type="transmembrane region" description="Helical" evidence="9">
    <location>
        <begin position="31"/>
        <end position="53"/>
    </location>
</feature>
<feature type="domain" description="ABC transporter" evidence="10">
    <location>
        <begin position="1148"/>
        <end position="1376"/>
    </location>
</feature>
<dbReference type="PROSITE" id="PS50929">
    <property type="entry name" value="ABC_TM1F"/>
    <property type="match status" value="2"/>
</dbReference>
<dbReference type="GO" id="GO:0016887">
    <property type="term" value="F:ATP hydrolysis activity"/>
    <property type="evidence" value="ECO:0007669"/>
    <property type="project" value="InterPro"/>
</dbReference>
<dbReference type="PANTHER" id="PTHR24223">
    <property type="entry name" value="ATP-BINDING CASSETTE SUB-FAMILY C"/>
    <property type="match status" value="1"/>
</dbReference>
<evidence type="ECO:0000256" key="4">
    <source>
        <dbReference type="ARBA" id="ARBA00022692"/>
    </source>
</evidence>
<feature type="transmembrane region" description="Helical" evidence="9">
    <location>
        <begin position="446"/>
        <end position="465"/>
    </location>
</feature>
<feature type="transmembrane region" description="Helical" evidence="9">
    <location>
        <begin position="407"/>
        <end position="434"/>
    </location>
</feature>
<protein>
    <submittedName>
        <fullName evidence="12">Uncharacterized protein</fullName>
    </submittedName>
</protein>
<dbReference type="InterPro" id="IPR050173">
    <property type="entry name" value="ABC_transporter_C-like"/>
</dbReference>
<evidence type="ECO:0000259" key="11">
    <source>
        <dbReference type="PROSITE" id="PS50929"/>
    </source>
</evidence>
<evidence type="ECO:0000256" key="5">
    <source>
        <dbReference type="ARBA" id="ARBA00022741"/>
    </source>
</evidence>
<dbReference type="InterPro" id="IPR003593">
    <property type="entry name" value="AAA+_ATPase"/>
</dbReference>
<dbReference type="CDD" id="cd18580">
    <property type="entry name" value="ABC_6TM_ABCC_D2"/>
    <property type="match status" value="1"/>
</dbReference>
<dbReference type="InterPro" id="IPR003439">
    <property type="entry name" value="ABC_transporter-like_ATP-bd"/>
</dbReference>
<feature type="transmembrane region" description="Helical" evidence="9">
    <location>
        <begin position="152"/>
        <end position="173"/>
    </location>
</feature>
<proteinExistence type="predicted"/>
<dbReference type="Pfam" id="PF00664">
    <property type="entry name" value="ABC_membrane"/>
    <property type="match status" value="1"/>
</dbReference>
<keyword evidence="6" id="KW-0067">ATP-binding</keyword>
<dbReference type="SUPFAM" id="SSF90123">
    <property type="entry name" value="ABC transporter transmembrane region"/>
    <property type="match status" value="2"/>
</dbReference>
<feature type="transmembrane region" description="Helical" evidence="9">
    <location>
        <begin position="889"/>
        <end position="912"/>
    </location>
</feature>
<keyword evidence="8 9" id="KW-0472">Membrane</keyword>
<feature type="domain" description="ABC transporter" evidence="10">
    <location>
        <begin position="534"/>
        <end position="786"/>
    </location>
</feature>
<comment type="caution">
    <text evidence="12">The sequence shown here is derived from an EMBL/GenBank/DDBJ whole genome shotgun (WGS) entry which is preliminary data.</text>
</comment>
<dbReference type="GO" id="GO:0005886">
    <property type="term" value="C:plasma membrane"/>
    <property type="evidence" value="ECO:0007669"/>
    <property type="project" value="UniProtKB-SubCell"/>
</dbReference>
<feature type="transmembrane region" description="Helical" evidence="9">
    <location>
        <begin position="65"/>
        <end position="86"/>
    </location>
</feature>
<feature type="transmembrane region" description="Helical" evidence="9">
    <location>
        <begin position="98"/>
        <end position="115"/>
    </location>
</feature>
<feature type="domain" description="ABC transmembrane type-1" evidence="11">
    <location>
        <begin position="933"/>
        <end position="1113"/>
    </location>
</feature>
<evidence type="ECO:0000313" key="12">
    <source>
        <dbReference type="EMBL" id="KAK2592795.1"/>
    </source>
</evidence>
<dbReference type="InterPro" id="IPR017871">
    <property type="entry name" value="ABC_transporter-like_CS"/>
</dbReference>
<dbReference type="GO" id="GO:0140359">
    <property type="term" value="F:ABC-type transporter activity"/>
    <property type="evidence" value="ECO:0007669"/>
    <property type="project" value="InterPro"/>
</dbReference>
<accession>A0AAJ0CH34</accession>
<dbReference type="Pfam" id="PF00005">
    <property type="entry name" value="ABC_tran"/>
    <property type="match status" value="2"/>
</dbReference>
<keyword evidence="13" id="KW-1185">Reference proteome</keyword>
<feature type="transmembrane region" description="Helical" evidence="9">
    <location>
        <begin position="318"/>
        <end position="346"/>
    </location>
</feature>
<keyword evidence="4 9" id="KW-0812">Transmembrane</keyword>
<evidence type="ECO:0000256" key="1">
    <source>
        <dbReference type="ARBA" id="ARBA00004651"/>
    </source>
</evidence>
<evidence type="ECO:0000256" key="8">
    <source>
        <dbReference type="ARBA" id="ARBA00023136"/>
    </source>
</evidence>
<reference evidence="12" key="1">
    <citation type="submission" date="2023-06" db="EMBL/GenBank/DDBJ databases">
        <title>Conoideocrella luteorostrata (Hypocreales: Clavicipitaceae), a potential biocontrol fungus for elongate hemlock scale in United States Christmas tree production areas.</title>
        <authorList>
            <person name="Barrett H."/>
            <person name="Lovett B."/>
            <person name="Macias A.M."/>
            <person name="Stajich J.E."/>
            <person name="Kasson M.T."/>
        </authorList>
    </citation>
    <scope>NUCLEOTIDE SEQUENCE</scope>
    <source>
        <strain evidence="12">ARSEF 14590</strain>
    </source>
</reference>
<dbReference type="InterPro" id="IPR011527">
    <property type="entry name" value="ABC1_TM_dom"/>
</dbReference>
<dbReference type="EMBL" id="JASWJB010000245">
    <property type="protein sequence ID" value="KAK2592795.1"/>
    <property type="molecule type" value="Genomic_DNA"/>
</dbReference>
<evidence type="ECO:0000256" key="2">
    <source>
        <dbReference type="ARBA" id="ARBA00022448"/>
    </source>
</evidence>
<keyword evidence="3" id="KW-1003">Cell membrane</keyword>
<dbReference type="Gene3D" id="1.20.1560.10">
    <property type="entry name" value="ABC transporter type 1, transmembrane domain"/>
    <property type="match status" value="2"/>
</dbReference>
<evidence type="ECO:0000256" key="3">
    <source>
        <dbReference type="ARBA" id="ARBA00022475"/>
    </source>
</evidence>
<evidence type="ECO:0000313" key="13">
    <source>
        <dbReference type="Proteomes" id="UP001251528"/>
    </source>
</evidence>